<dbReference type="Gene3D" id="1.20.1280.50">
    <property type="match status" value="1"/>
</dbReference>
<dbReference type="InterPro" id="IPR001810">
    <property type="entry name" value="F-box_dom"/>
</dbReference>
<keyword evidence="3" id="KW-1185">Reference proteome</keyword>
<organism evidence="2 3">
    <name type="scientific">Eutrema salsugineum</name>
    <name type="common">Saltwater cress</name>
    <name type="synonym">Sisymbrium salsugineum</name>
    <dbReference type="NCBI Taxonomy" id="72664"/>
    <lineage>
        <taxon>Eukaryota</taxon>
        <taxon>Viridiplantae</taxon>
        <taxon>Streptophyta</taxon>
        <taxon>Embryophyta</taxon>
        <taxon>Tracheophyta</taxon>
        <taxon>Spermatophyta</taxon>
        <taxon>Magnoliopsida</taxon>
        <taxon>eudicotyledons</taxon>
        <taxon>Gunneridae</taxon>
        <taxon>Pentapetalae</taxon>
        <taxon>rosids</taxon>
        <taxon>malvids</taxon>
        <taxon>Brassicales</taxon>
        <taxon>Brassicaceae</taxon>
        <taxon>Eutremeae</taxon>
        <taxon>Eutrema</taxon>
    </lineage>
</organism>
<dbReference type="AlphaFoldDB" id="V4M5P7"/>
<dbReference type="PANTHER" id="PTHR31672:SF13">
    <property type="entry name" value="F-BOX PROTEIN CPR30-LIKE"/>
    <property type="match status" value="1"/>
</dbReference>
<gene>
    <name evidence="2" type="ORF">EUTSA_v10022315mg</name>
</gene>
<proteinExistence type="predicted"/>
<dbReference type="CDD" id="cd22157">
    <property type="entry name" value="F-box_AtFBW1-like"/>
    <property type="match status" value="1"/>
</dbReference>
<feature type="domain" description="F-box" evidence="1">
    <location>
        <begin position="7"/>
        <end position="53"/>
    </location>
</feature>
<evidence type="ECO:0000313" key="2">
    <source>
        <dbReference type="EMBL" id="ESQ47603.1"/>
    </source>
</evidence>
<dbReference type="NCBIfam" id="TIGR01640">
    <property type="entry name" value="F_box_assoc_1"/>
    <property type="match status" value="1"/>
</dbReference>
<accession>V4M5P7</accession>
<dbReference type="EMBL" id="KI517408">
    <property type="protein sequence ID" value="ESQ47603.1"/>
    <property type="molecule type" value="Genomic_DNA"/>
</dbReference>
<dbReference type="Proteomes" id="UP000030689">
    <property type="component" value="Unassembled WGS sequence"/>
</dbReference>
<dbReference type="SUPFAM" id="SSF81383">
    <property type="entry name" value="F-box domain"/>
    <property type="match status" value="1"/>
</dbReference>
<dbReference type="OMA" id="DIHATHN"/>
<evidence type="ECO:0000259" key="1">
    <source>
        <dbReference type="PROSITE" id="PS50181"/>
    </source>
</evidence>
<protein>
    <recommendedName>
        <fullName evidence="1">F-box domain-containing protein</fullName>
    </recommendedName>
</protein>
<dbReference type="PROSITE" id="PS50181">
    <property type="entry name" value="FBOX"/>
    <property type="match status" value="1"/>
</dbReference>
<dbReference type="Pfam" id="PF07734">
    <property type="entry name" value="FBA_1"/>
    <property type="match status" value="1"/>
</dbReference>
<dbReference type="InterPro" id="IPR050796">
    <property type="entry name" value="SCF_F-box_component"/>
</dbReference>
<dbReference type="InterPro" id="IPR006527">
    <property type="entry name" value="F-box-assoc_dom_typ1"/>
</dbReference>
<dbReference type="KEGG" id="eus:EUTSA_v10022315mg"/>
<sequence>MKRNKKRNTVLYIPEDLVVEIFSKVPEASLARFRSTSKRWNDLIKNDTRLAKKSVIMLIGYRVYLASVDIHATHNNVVKVTRQLTLKDPISDSSKEVDICNVFHCEGLLLCTTKDNRLVFWNPCSGETRWMIKPKSSYGKFDNYSLGKSSCDKCKILRVDQYGHGLEPCLVKYEIYDFTSNSWRSVGKTRDWSIPGLKRHGMSVNGKTYWLAYSYGGDPAEWIKEIILSFDFSTERFGIVSLPVDHTSDTVFALSVTKEEQQLCLFATRVYECNIDVWMATKIESTGAMSWSKFLTVERAHRRQFFTVCNGMNFLVDQENKLLFCPGRHGNSNSFLHIVEDDKYIQLDHHDAGSQCTLLDSYMFQL</sequence>
<dbReference type="Gramene" id="ESQ47603">
    <property type="protein sequence ID" value="ESQ47603"/>
    <property type="gene ID" value="EUTSA_v10022315mg"/>
</dbReference>
<dbReference type="InterPro" id="IPR017451">
    <property type="entry name" value="F-box-assoc_interact_dom"/>
</dbReference>
<dbReference type="Pfam" id="PF00646">
    <property type="entry name" value="F-box"/>
    <property type="match status" value="1"/>
</dbReference>
<dbReference type="InterPro" id="IPR036047">
    <property type="entry name" value="F-box-like_dom_sf"/>
</dbReference>
<name>V4M5P7_EUTSA</name>
<dbReference type="PANTHER" id="PTHR31672">
    <property type="entry name" value="BNACNNG10540D PROTEIN"/>
    <property type="match status" value="1"/>
</dbReference>
<dbReference type="SMART" id="SM00256">
    <property type="entry name" value="FBOX"/>
    <property type="match status" value="1"/>
</dbReference>
<reference evidence="2 3" key="1">
    <citation type="journal article" date="2013" name="Front. Plant Sci.">
        <title>The Reference Genome of the Halophytic Plant Eutrema salsugineum.</title>
        <authorList>
            <person name="Yang R."/>
            <person name="Jarvis D.E."/>
            <person name="Chen H."/>
            <person name="Beilstein M.A."/>
            <person name="Grimwood J."/>
            <person name="Jenkins J."/>
            <person name="Shu S."/>
            <person name="Prochnik S."/>
            <person name="Xin M."/>
            <person name="Ma C."/>
            <person name="Schmutz J."/>
            <person name="Wing R.A."/>
            <person name="Mitchell-Olds T."/>
            <person name="Schumaker K.S."/>
            <person name="Wang X."/>
        </authorList>
    </citation>
    <scope>NUCLEOTIDE SEQUENCE [LARGE SCALE GENOMIC DNA]</scope>
</reference>
<evidence type="ECO:0000313" key="3">
    <source>
        <dbReference type="Proteomes" id="UP000030689"/>
    </source>
</evidence>